<accession>A0A0R1LS97</accession>
<name>A0A0R1LS97_9LACO</name>
<feature type="active site" description="Proton acceptor" evidence="1">
    <location>
        <position position="191"/>
    </location>
</feature>
<evidence type="ECO:0000256" key="1">
    <source>
        <dbReference type="PIRSR" id="PIRSR000440-1"/>
    </source>
</evidence>
<dbReference type="Proteomes" id="UP000051160">
    <property type="component" value="Unassembled WGS sequence"/>
</dbReference>
<dbReference type="GO" id="GO:0008811">
    <property type="term" value="F:chloramphenicol O-acetyltransferase activity"/>
    <property type="evidence" value="ECO:0007669"/>
    <property type="project" value="InterPro"/>
</dbReference>
<dbReference type="PANTHER" id="PTHR38474">
    <property type="entry name" value="SLR0299 PROTEIN"/>
    <property type="match status" value="1"/>
</dbReference>
<dbReference type="RefSeq" id="WP_054699439.1">
    <property type="nucleotide sequence ID" value="NZ_AZEE01000027.1"/>
</dbReference>
<organism evidence="2 3">
    <name type="scientific">Secundilactobacillus odoratitofui DSM 19909 = JCM 15043</name>
    <dbReference type="NCBI Taxonomy" id="1423776"/>
    <lineage>
        <taxon>Bacteria</taxon>
        <taxon>Bacillati</taxon>
        <taxon>Bacillota</taxon>
        <taxon>Bacilli</taxon>
        <taxon>Lactobacillales</taxon>
        <taxon>Lactobacillaceae</taxon>
        <taxon>Secundilactobacillus</taxon>
    </lineage>
</organism>
<dbReference type="InterPro" id="IPR001707">
    <property type="entry name" value="Cmp_AcTrfase"/>
</dbReference>
<keyword evidence="2" id="KW-0808">Transferase</keyword>
<protein>
    <submittedName>
        <fullName evidence="2">Chloramphenicol O-acetyltransferase</fullName>
    </submittedName>
</protein>
<dbReference type="PANTHER" id="PTHR38474:SF2">
    <property type="entry name" value="CHLORAMPHENICOL ACETYLTRANSFERASE"/>
    <property type="match status" value="1"/>
</dbReference>
<dbReference type="AlphaFoldDB" id="A0A0R1LS97"/>
<reference evidence="2 3" key="1">
    <citation type="journal article" date="2015" name="Genome Announc.">
        <title>Expanding the biotechnology potential of lactobacilli through comparative genomics of 213 strains and associated genera.</title>
        <authorList>
            <person name="Sun Z."/>
            <person name="Harris H.M."/>
            <person name="McCann A."/>
            <person name="Guo C."/>
            <person name="Argimon S."/>
            <person name="Zhang W."/>
            <person name="Yang X."/>
            <person name="Jeffery I.B."/>
            <person name="Cooney J.C."/>
            <person name="Kagawa T.F."/>
            <person name="Liu W."/>
            <person name="Song Y."/>
            <person name="Salvetti E."/>
            <person name="Wrobel A."/>
            <person name="Rasinkangas P."/>
            <person name="Parkhill J."/>
            <person name="Rea M.C."/>
            <person name="O'Sullivan O."/>
            <person name="Ritari J."/>
            <person name="Douillard F.P."/>
            <person name="Paul Ross R."/>
            <person name="Yang R."/>
            <person name="Briner A.E."/>
            <person name="Felis G.E."/>
            <person name="de Vos W.M."/>
            <person name="Barrangou R."/>
            <person name="Klaenhammer T.R."/>
            <person name="Caufield P.W."/>
            <person name="Cui Y."/>
            <person name="Zhang H."/>
            <person name="O'Toole P.W."/>
        </authorList>
    </citation>
    <scope>NUCLEOTIDE SEQUENCE [LARGE SCALE GENOMIC DNA]</scope>
    <source>
        <strain evidence="2 3">DSM 19909</strain>
    </source>
</reference>
<dbReference type="STRING" id="1423776.FD04_GL000305"/>
<dbReference type="Gene3D" id="3.30.559.10">
    <property type="entry name" value="Chloramphenicol acetyltransferase-like domain"/>
    <property type="match status" value="1"/>
</dbReference>
<comment type="caution">
    <text evidence="2">The sequence shown here is derived from an EMBL/GenBank/DDBJ whole genome shotgun (WGS) entry which is preliminary data.</text>
</comment>
<dbReference type="PATRIC" id="fig|1423776.4.peg.306"/>
<sequence>MTTQFTPIDMKTWQRRDYFYYFTKMMPTGFNVNVDVDITKTYHAVKDGGYHFFAAYLFLATKVISQHPEFMIVSQNDQLGYLDHLIPSYSLFHEDDKSISGMWTEYTDDFKVFHTAYQADVETYQHQHGAVVKPNQPQNAYMINMMPWLHFNSYTPLTFNGLPNYLPTIEAGQYQEKDGRFTMPVSFTIHHAVADGYHVSSFFKDFQAALNHPEEWLEI</sequence>
<dbReference type="SMART" id="SM01059">
    <property type="entry name" value="CAT"/>
    <property type="match status" value="1"/>
</dbReference>
<evidence type="ECO:0000313" key="2">
    <source>
        <dbReference type="EMBL" id="KRK98573.1"/>
    </source>
</evidence>
<dbReference type="InterPro" id="IPR023213">
    <property type="entry name" value="CAT-like_dom_sf"/>
</dbReference>
<proteinExistence type="predicted"/>
<dbReference type="SUPFAM" id="SSF52777">
    <property type="entry name" value="CoA-dependent acyltransferases"/>
    <property type="match status" value="1"/>
</dbReference>
<evidence type="ECO:0000313" key="3">
    <source>
        <dbReference type="Proteomes" id="UP000051160"/>
    </source>
</evidence>
<keyword evidence="3" id="KW-1185">Reference proteome</keyword>
<gene>
    <name evidence="2" type="ORF">FD04_GL000305</name>
</gene>
<dbReference type="Pfam" id="PF00302">
    <property type="entry name" value="CAT"/>
    <property type="match status" value="1"/>
</dbReference>
<dbReference type="PIRSF" id="PIRSF000440">
    <property type="entry name" value="CAT"/>
    <property type="match status" value="1"/>
</dbReference>
<dbReference type="OrthoDB" id="9801766at2"/>
<dbReference type="EMBL" id="AZEE01000027">
    <property type="protein sequence ID" value="KRK98573.1"/>
    <property type="molecule type" value="Genomic_DNA"/>
</dbReference>